<feature type="domain" description="Ig-like" evidence="23">
    <location>
        <begin position="219"/>
        <end position="294"/>
    </location>
</feature>
<comment type="similarity">
    <text evidence="17">Belongs to the LAG3 family.</text>
</comment>
<dbReference type="InterPro" id="IPR007110">
    <property type="entry name" value="Ig-like_dom"/>
</dbReference>
<dbReference type="SMART" id="SM00409">
    <property type="entry name" value="IG"/>
    <property type="match status" value="4"/>
</dbReference>
<keyword evidence="4" id="KW-0964">Secreted</keyword>
<dbReference type="AlphaFoldDB" id="W5MJR6"/>
<keyword evidence="9 21" id="KW-1133">Transmembrane helix</keyword>
<feature type="chain" id="PRO_5004867869" description="Lymphocyte activation gene 3 protein" evidence="22">
    <location>
        <begin position="20"/>
        <end position="479"/>
    </location>
</feature>
<keyword evidence="25" id="KW-1185">Reference proteome</keyword>
<keyword evidence="10" id="KW-1064">Adaptive immunity</keyword>
<dbReference type="PANTHER" id="PTHR11422:SF12">
    <property type="entry name" value="MICROFIBRIL-ASSOCIATED GLYCOPROTEIN 3"/>
    <property type="match status" value="1"/>
</dbReference>
<keyword evidence="11 21" id="KW-0472">Membrane</keyword>
<reference evidence="24" key="2">
    <citation type="submission" date="2025-08" db="UniProtKB">
        <authorList>
            <consortium name="Ensembl"/>
        </authorList>
    </citation>
    <scope>IDENTIFICATION</scope>
</reference>
<feature type="signal peptide" evidence="22">
    <location>
        <begin position="1"/>
        <end position="19"/>
    </location>
</feature>
<sequence length="479" mass="52343">MRLIALVVWTILWASVTQGEMIEVFAERGSTAVLPCLSHAPLKNPLTVQWTKRNNMMESTVWRMERSGMEFWGSPGPQRSQCPHSGFQDGDFRLIIQEVRESDAGEYKCTARGSRGIVQKTVILRIIIVLVSQSLPLEGSTVSLNCSIQPQPQKATVSWLNNGTVVGNSPKTEVTKKGWTLTVKRLTLADATDWSCVVHTARQTGRGTQRLTVRGIASPASDGTMYGAVGSSLTLPCLFSEGLIPQQKGWERETRGAVPQSITPSPPSPSSSPSLDASLRLSAVEERDGGVYTCFGLVEDRRIERRLRLVTAKVGVTAPPKAGQPLTLTCDLSDATGVDRYEWFRVTSDANGTEVTTPLGTSSEKSFRLAGGSGELSGELVCQFHGKEGALGNVSYHFHTLGRLEATTKGGSSSQVAIITTFSFLVLVLILILLQMYKNHRRRKMILPYPALETVIHSSSRAQERTERKKTTDPEPTTN</sequence>
<feature type="compositionally biased region" description="Basic and acidic residues" evidence="20">
    <location>
        <begin position="462"/>
        <end position="473"/>
    </location>
</feature>
<evidence type="ECO:0000256" key="22">
    <source>
        <dbReference type="SAM" id="SignalP"/>
    </source>
</evidence>
<dbReference type="InParanoid" id="W5MJR6"/>
<evidence type="ECO:0000256" key="4">
    <source>
        <dbReference type="ARBA" id="ARBA00022525"/>
    </source>
</evidence>
<dbReference type="Pfam" id="PF13927">
    <property type="entry name" value="Ig_3"/>
    <property type="match status" value="2"/>
</dbReference>
<feature type="region of interest" description="Disordered" evidence="20">
    <location>
        <begin position="458"/>
        <end position="479"/>
    </location>
</feature>
<evidence type="ECO:0000313" key="24">
    <source>
        <dbReference type="Ensembl" id="ENSLOCP00000008625.1"/>
    </source>
</evidence>
<dbReference type="PROSITE" id="PS50835">
    <property type="entry name" value="IG_LIKE"/>
    <property type="match status" value="3"/>
</dbReference>
<evidence type="ECO:0000256" key="17">
    <source>
        <dbReference type="ARBA" id="ARBA00061264"/>
    </source>
</evidence>
<name>W5MJR6_LEPOC</name>
<dbReference type="FunFam" id="2.60.40.10:FF:002440">
    <property type="entry name" value="Lymphocyte activation gene 3 protein"/>
    <property type="match status" value="1"/>
</dbReference>
<reference evidence="24" key="3">
    <citation type="submission" date="2025-09" db="UniProtKB">
        <authorList>
            <consortium name="Ensembl"/>
        </authorList>
    </citation>
    <scope>IDENTIFICATION</scope>
</reference>
<dbReference type="STRING" id="7918.ENSLOCP00000008625"/>
<dbReference type="InterPro" id="IPR036179">
    <property type="entry name" value="Ig-like_dom_sf"/>
</dbReference>
<comment type="subcellular location">
    <subcellularLocation>
        <location evidence="1">Cell membrane</location>
        <topology evidence="1">Single-pass type I membrane protein</topology>
    </subcellularLocation>
    <subcellularLocation>
        <location evidence="2">Secreted</location>
    </subcellularLocation>
</comment>
<dbReference type="GO" id="GO:0002250">
    <property type="term" value="P:adaptive immune response"/>
    <property type="evidence" value="ECO:0007669"/>
    <property type="project" value="UniProtKB-KW"/>
</dbReference>
<dbReference type="GeneID" id="102684576"/>
<evidence type="ECO:0000256" key="21">
    <source>
        <dbReference type="SAM" id="Phobius"/>
    </source>
</evidence>
<dbReference type="SUPFAM" id="SSF48726">
    <property type="entry name" value="Immunoglobulin"/>
    <property type="match status" value="3"/>
</dbReference>
<dbReference type="GeneTree" id="ENSGT01050000245031"/>
<protein>
    <recommendedName>
        <fullName evidence="19">Lymphocyte activation gene 3 protein</fullName>
    </recommendedName>
</protein>
<dbReference type="Ensembl" id="ENSLOCT00000008635.1">
    <property type="protein sequence ID" value="ENSLOCP00000008625.1"/>
    <property type="gene ID" value="ENSLOCG00000007125.1"/>
</dbReference>
<dbReference type="HOGENOM" id="CLU_569792_0_0_1"/>
<evidence type="ECO:0000256" key="12">
    <source>
        <dbReference type="ARBA" id="ARBA00023157"/>
    </source>
</evidence>
<dbReference type="GO" id="GO:0042289">
    <property type="term" value="F:MHC class II protein binding"/>
    <property type="evidence" value="ECO:0007669"/>
    <property type="project" value="UniProtKB-ARBA"/>
</dbReference>
<evidence type="ECO:0000256" key="11">
    <source>
        <dbReference type="ARBA" id="ARBA00023136"/>
    </source>
</evidence>
<dbReference type="Proteomes" id="UP000018468">
    <property type="component" value="Linkage group LG26"/>
</dbReference>
<evidence type="ECO:0000256" key="18">
    <source>
        <dbReference type="ARBA" id="ARBA00065545"/>
    </source>
</evidence>
<dbReference type="OrthoDB" id="9937043at2759"/>
<dbReference type="KEGG" id="loc:102684576"/>
<evidence type="ECO:0000256" key="9">
    <source>
        <dbReference type="ARBA" id="ARBA00022989"/>
    </source>
</evidence>
<evidence type="ECO:0000256" key="10">
    <source>
        <dbReference type="ARBA" id="ARBA00023130"/>
    </source>
</evidence>
<dbReference type="OMA" id="LWVAPVE"/>
<keyword evidence="8" id="KW-0391">Immunity</keyword>
<feature type="domain" description="Ig-like" evidence="23">
    <location>
        <begin position="124"/>
        <end position="212"/>
    </location>
</feature>
<keyword evidence="3" id="KW-1003">Cell membrane</keyword>
<evidence type="ECO:0000256" key="19">
    <source>
        <dbReference type="ARBA" id="ARBA00067553"/>
    </source>
</evidence>
<reference evidence="25" key="1">
    <citation type="submission" date="2011-12" db="EMBL/GenBank/DDBJ databases">
        <title>The Draft Genome of Lepisosteus oculatus.</title>
        <authorList>
            <consortium name="The Broad Institute Genome Assembly &amp; Analysis Group"/>
            <consortium name="Computational R&amp;D Group"/>
            <consortium name="and Sequencing Platform"/>
            <person name="Di Palma F."/>
            <person name="Alfoldi J."/>
            <person name="Johnson J."/>
            <person name="Berlin A."/>
            <person name="Gnerre S."/>
            <person name="Jaffe D."/>
            <person name="MacCallum I."/>
            <person name="Young S."/>
            <person name="Walker B.J."/>
            <person name="Lander E.S."/>
            <person name="Lindblad-Toh K."/>
        </authorList>
    </citation>
    <scope>NUCLEOTIDE SEQUENCE [LARGE SCALE GENOMIC DNA]</scope>
</reference>
<keyword evidence="14" id="KW-0393">Immunoglobulin domain</keyword>
<dbReference type="InterPro" id="IPR013783">
    <property type="entry name" value="Ig-like_fold"/>
</dbReference>
<organism evidence="24 25">
    <name type="scientific">Lepisosteus oculatus</name>
    <name type="common">Spotted gar</name>
    <dbReference type="NCBI Taxonomy" id="7918"/>
    <lineage>
        <taxon>Eukaryota</taxon>
        <taxon>Metazoa</taxon>
        <taxon>Chordata</taxon>
        <taxon>Craniata</taxon>
        <taxon>Vertebrata</taxon>
        <taxon>Euteleostomi</taxon>
        <taxon>Actinopterygii</taxon>
        <taxon>Neopterygii</taxon>
        <taxon>Holostei</taxon>
        <taxon>Semionotiformes</taxon>
        <taxon>Lepisosteidae</taxon>
        <taxon>Lepisosteus</taxon>
    </lineage>
</organism>
<evidence type="ECO:0000256" key="6">
    <source>
        <dbReference type="ARBA" id="ARBA00022729"/>
    </source>
</evidence>
<dbReference type="InterPro" id="IPR003599">
    <property type="entry name" value="Ig_sub"/>
</dbReference>
<evidence type="ECO:0000259" key="23">
    <source>
        <dbReference type="PROSITE" id="PS50835"/>
    </source>
</evidence>
<evidence type="ECO:0000256" key="1">
    <source>
        <dbReference type="ARBA" id="ARBA00004251"/>
    </source>
</evidence>
<keyword evidence="12" id="KW-1015">Disulfide bond</keyword>
<evidence type="ECO:0000256" key="5">
    <source>
        <dbReference type="ARBA" id="ARBA00022692"/>
    </source>
</evidence>
<dbReference type="SMART" id="SM00408">
    <property type="entry name" value="IGc2"/>
    <property type="match status" value="4"/>
</dbReference>
<dbReference type="GO" id="GO:0005886">
    <property type="term" value="C:plasma membrane"/>
    <property type="evidence" value="ECO:0007669"/>
    <property type="project" value="UniProtKB-SubCell"/>
</dbReference>
<keyword evidence="5 21" id="KW-0812">Transmembrane</keyword>
<evidence type="ECO:0000256" key="20">
    <source>
        <dbReference type="SAM" id="MobiDB-lite"/>
    </source>
</evidence>
<evidence type="ECO:0000256" key="7">
    <source>
        <dbReference type="ARBA" id="ARBA00022737"/>
    </source>
</evidence>
<comment type="function">
    <text evidence="15">May function as a ligand for MHC class II (MHC-II) on antigen-presenting cells (APC), promoting APC activation/maturation and driving Th1 immune response.</text>
</comment>
<evidence type="ECO:0000256" key="16">
    <source>
        <dbReference type="ARBA" id="ARBA00059221"/>
    </source>
</evidence>
<keyword evidence="6 22" id="KW-0732">Signal</keyword>
<dbReference type="EMBL" id="AHAT01034813">
    <property type="status" value="NOT_ANNOTATED_CDS"/>
    <property type="molecule type" value="Genomic_DNA"/>
</dbReference>
<evidence type="ECO:0000256" key="2">
    <source>
        <dbReference type="ARBA" id="ARBA00004613"/>
    </source>
</evidence>
<keyword evidence="13" id="KW-0325">Glycoprotein</keyword>
<feature type="region of interest" description="Disordered" evidence="20">
    <location>
        <begin position="249"/>
        <end position="277"/>
    </location>
</feature>
<evidence type="ECO:0000256" key="15">
    <source>
        <dbReference type="ARBA" id="ARBA00057112"/>
    </source>
</evidence>
<evidence type="ECO:0000256" key="8">
    <source>
        <dbReference type="ARBA" id="ARBA00022859"/>
    </source>
</evidence>
<dbReference type="PANTHER" id="PTHR11422">
    <property type="entry name" value="T-CELL SURFACE GLYCOPROTEIN CD4"/>
    <property type="match status" value="1"/>
</dbReference>
<feature type="domain" description="Ig-like" evidence="23">
    <location>
        <begin position="14"/>
        <end position="123"/>
    </location>
</feature>
<feature type="transmembrane region" description="Helical" evidence="21">
    <location>
        <begin position="416"/>
        <end position="437"/>
    </location>
</feature>
<keyword evidence="7" id="KW-0677">Repeat</keyword>
<comment type="subunit">
    <text evidence="18">Interacts with MHC class II (MHC-II); selectively recognizes stable complexes of peptide and MHC-II. Interacts with FGL1 (via the Fibrinogen C-terminal domain).</text>
</comment>
<evidence type="ECO:0000256" key="3">
    <source>
        <dbReference type="ARBA" id="ARBA00022475"/>
    </source>
</evidence>
<dbReference type="GO" id="GO:0005576">
    <property type="term" value="C:extracellular region"/>
    <property type="evidence" value="ECO:0007669"/>
    <property type="project" value="UniProtKB-SubCell"/>
</dbReference>
<evidence type="ECO:0000256" key="13">
    <source>
        <dbReference type="ARBA" id="ARBA00023180"/>
    </source>
</evidence>
<dbReference type="CDD" id="cd00096">
    <property type="entry name" value="Ig"/>
    <property type="match status" value="2"/>
</dbReference>
<dbReference type="InterPro" id="IPR003598">
    <property type="entry name" value="Ig_sub2"/>
</dbReference>
<dbReference type="Bgee" id="ENSLOCG00000007125">
    <property type="expression patterns" value="Expressed in pharyngeal gill and 7 other cell types or tissues"/>
</dbReference>
<accession>W5MJR6</accession>
<evidence type="ECO:0000313" key="25">
    <source>
        <dbReference type="Proteomes" id="UP000018468"/>
    </source>
</evidence>
<proteinExistence type="inferred from homology"/>
<dbReference type="eggNOG" id="ENOG502S2HD">
    <property type="taxonomic scope" value="Eukaryota"/>
</dbReference>
<evidence type="ECO:0000256" key="14">
    <source>
        <dbReference type="ARBA" id="ARBA00023319"/>
    </source>
</evidence>
<comment type="function">
    <text evidence="16">Lymphocyte activation gene 3 protein: Inhibitory receptor on antigen activated T-cells. Delivers inhibitory signals upon binding to ligands, such as FGL1. FGL1 constitutes a major ligand of LAG3 and is responsible for LAG3 T-cell inhibitory function. Following TCR engagement, LAG3 associates with CD3-TCR in the immunological synapse and directly inhibits T-cell activation. May inhibit antigen-specific T-cell activation in synergy with PDCD1/PD-1, possibly by acting as a coreceptor for PDCD1/PD-1. Negatively regulates the proliferation, activation, effector function and homeostasis of both CD8(+) and CD4(+) T-cells. Also mediates immune tolerance: constitutively expressed on a subset of regulatory T-cells (Tregs) and contributes to their suppressive function. Also acts as a negative regulator of plasmacytoid dendritic cell (pDCs) activation. Binds MHC class II (MHC-II); the precise role of MHC-II-binding is however unclear.</text>
</comment>
<dbReference type="Gene3D" id="2.60.40.10">
    <property type="entry name" value="Immunoglobulins"/>
    <property type="match status" value="3"/>
</dbReference>